<dbReference type="HOGENOM" id="CLU_058290_0_1_1"/>
<evidence type="ECO:0000313" key="5">
    <source>
        <dbReference type="Proteomes" id="UP000011082"/>
    </source>
</evidence>
<organism evidence="4 5">
    <name type="scientific">Vittaforma corneae (strain ATCC 50505)</name>
    <name type="common">Microsporidian parasite</name>
    <name type="synonym">Nosema corneum</name>
    <dbReference type="NCBI Taxonomy" id="993615"/>
    <lineage>
        <taxon>Eukaryota</taxon>
        <taxon>Fungi</taxon>
        <taxon>Fungi incertae sedis</taxon>
        <taxon>Microsporidia</taxon>
        <taxon>Nosematidae</taxon>
        <taxon>Vittaforma</taxon>
    </lineage>
</organism>
<dbReference type="InterPro" id="IPR036815">
    <property type="entry name" value="14-3-3_dom_sf"/>
</dbReference>
<dbReference type="InterPro" id="IPR000308">
    <property type="entry name" value="14-3-3"/>
</dbReference>
<dbReference type="FunCoup" id="L2GLB6">
    <property type="interactions" value="148"/>
</dbReference>
<evidence type="ECO:0000256" key="2">
    <source>
        <dbReference type="PIRSR" id="PIRSR000868-1"/>
    </source>
</evidence>
<dbReference type="GeneID" id="19882012"/>
<dbReference type="SMART" id="SM00101">
    <property type="entry name" value="14_3_3"/>
    <property type="match status" value="1"/>
</dbReference>
<dbReference type="InParanoid" id="L2GLB6"/>
<accession>L2GLB6</accession>
<dbReference type="InterPro" id="IPR023410">
    <property type="entry name" value="14-3-3_domain"/>
</dbReference>
<feature type="site" description="Interaction with phosphoserine on interacting protein" evidence="2">
    <location>
        <position position="137"/>
    </location>
</feature>
<dbReference type="PIRSF" id="PIRSF000868">
    <property type="entry name" value="14-3-3"/>
    <property type="match status" value="1"/>
</dbReference>
<dbReference type="SUPFAM" id="SSF48445">
    <property type="entry name" value="14-3-3 protein"/>
    <property type="match status" value="1"/>
</dbReference>
<proteinExistence type="inferred from homology"/>
<dbReference type="PRINTS" id="PR00305">
    <property type="entry name" value="1433ZETA"/>
</dbReference>
<dbReference type="RefSeq" id="XP_007604747.1">
    <property type="nucleotide sequence ID" value="XM_007604685.1"/>
</dbReference>
<sequence>MSSKEYQEAIRKAHYYDLAERYQDMAEEMKKAVICIAKEGQELSVAARNYLSLAFKDLVSSRRSSWRVLVAERAKVKEKQPEELHIIDEIIKKVETELLDYCNEVLGIIEDYILPRIDKCSLTHNVFFLKMKGDYYRYMAEIKETYKDKNVREEALRGYAEAKKLADGLSFTDPIRLGLYLNFSVFEYEIMQNPSEACKLARTAFDAAISELDTLSEDYYKDSTLIMQLLRDNLTLWTSREEVDQAKGENLEMS</sequence>
<evidence type="ECO:0000259" key="3">
    <source>
        <dbReference type="SMART" id="SM00101"/>
    </source>
</evidence>
<feature type="domain" description="14-3-3" evidence="3">
    <location>
        <begin position="7"/>
        <end position="251"/>
    </location>
</feature>
<dbReference type="OrthoDB" id="10260625at2759"/>
<evidence type="ECO:0000313" key="4">
    <source>
        <dbReference type="EMBL" id="ELA41668.1"/>
    </source>
</evidence>
<comment type="similarity">
    <text evidence="1">Belongs to the 14-3-3 family.</text>
</comment>
<dbReference type="PROSITE" id="PS00797">
    <property type="entry name" value="1433_2"/>
    <property type="match status" value="1"/>
</dbReference>
<dbReference type="Proteomes" id="UP000011082">
    <property type="component" value="Unassembled WGS sequence"/>
</dbReference>
<dbReference type="EMBL" id="JH370140">
    <property type="protein sequence ID" value="ELA41668.1"/>
    <property type="molecule type" value="Genomic_DNA"/>
</dbReference>
<feature type="site" description="Interaction with phosphoserine on interacting protein" evidence="2">
    <location>
        <position position="63"/>
    </location>
</feature>
<reference evidence="5" key="1">
    <citation type="submission" date="2011-05" db="EMBL/GenBank/DDBJ databases">
        <title>The genome sequence of Vittaforma corneae strain ATCC 50505.</title>
        <authorList>
            <consortium name="The Broad Institute Genome Sequencing Platform"/>
            <person name="Cuomo C."/>
            <person name="Didier E."/>
            <person name="Bowers L."/>
            <person name="Young S.K."/>
            <person name="Zeng Q."/>
            <person name="Gargeya S."/>
            <person name="Fitzgerald M."/>
            <person name="Haas B."/>
            <person name="Abouelleil A."/>
            <person name="Alvarado L."/>
            <person name="Arachchi H.M."/>
            <person name="Berlin A."/>
            <person name="Chapman S.B."/>
            <person name="Gearin G."/>
            <person name="Goldberg J."/>
            <person name="Griggs A."/>
            <person name="Gujja S."/>
            <person name="Hansen M."/>
            <person name="Heiman D."/>
            <person name="Howarth C."/>
            <person name="Larimer J."/>
            <person name="Lui A."/>
            <person name="MacDonald P.J.P."/>
            <person name="McCowen C."/>
            <person name="Montmayeur A."/>
            <person name="Murphy C."/>
            <person name="Neiman D."/>
            <person name="Pearson M."/>
            <person name="Priest M."/>
            <person name="Roberts A."/>
            <person name="Saif S."/>
            <person name="Shea T."/>
            <person name="Sisk P."/>
            <person name="Stolte C."/>
            <person name="Sykes S."/>
            <person name="Wortman J."/>
            <person name="Nusbaum C."/>
            <person name="Birren B."/>
        </authorList>
    </citation>
    <scope>NUCLEOTIDE SEQUENCE [LARGE SCALE GENOMIC DNA]</scope>
    <source>
        <strain evidence="5">ATCC 50505</strain>
    </source>
</reference>
<dbReference type="AlphaFoldDB" id="L2GLB6"/>
<keyword evidence="5" id="KW-1185">Reference proteome</keyword>
<dbReference type="VEuPathDB" id="MicrosporidiaDB:VICG_01301"/>
<dbReference type="CDD" id="cd08774">
    <property type="entry name" value="14-3-3"/>
    <property type="match status" value="1"/>
</dbReference>
<dbReference type="InterPro" id="IPR023409">
    <property type="entry name" value="14-3-3_CS"/>
</dbReference>
<protein>
    <recommendedName>
        <fullName evidence="3">14-3-3 domain-containing protein</fullName>
    </recommendedName>
</protein>
<evidence type="ECO:0000256" key="1">
    <source>
        <dbReference type="ARBA" id="ARBA00006141"/>
    </source>
</evidence>
<dbReference type="OMA" id="SKGTDKH"/>
<dbReference type="Pfam" id="PF00244">
    <property type="entry name" value="14-3-3"/>
    <property type="match status" value="1"/>
</dbReference>
<name>L2GLB6_VITCO</name>
<dbReference type="STRING" id="993615.L2GLB6"/>
<gene>
    <name evidence="4" type="ORF">VICG_01301</name>
</gene>
<dbReference type="PANTHER" id="PTHR18860">
    <property type="entry name" value="14-3-3 PROTEIN"/>
    <property type="match status" value="1"/>
</dbReference>
<dbReference type="Gene3D" id="1.20.190.20">
    <property type="entry name" value="14-3-3 domain"/>
    <property type="match status" value="1"/>
</dbReference>